<comment type="similarity">
    <text evidence="2">Belongs to the PBP/GOBP family.</text>
</comment>
<organism evidence="5">
    <name type="scientific">Aedes albopictus</name>
    <name type="common">Asian tiger mosquito</name>
    <name type="synonym">Stegomyia albopicta</name>
    <dbReference type="NCBI Taxonomy" id="7160"/>
    <lineage>
        <taxon>Eukaryota</taxon>
        <taxon>Metazoa</taxon>
        <taxon>Ecdysozoa</taxon>
        <taxon>Arthropoda</taxon>
        <taxon>Hexapoda</taxon>
        <taxon>Insecta</taxon>
        <taxon>Pterygota</taxon>
        <taxon>Neoptera</taxon>
        <taxon>Endopterygota</taxon>
        <taxon>Diptera</taxon>
        <taxon>Nematocera</taxon>
        <taxon>Culicoidea</taxon>
        <taxon>Culicidae</taxon>
        <taxon>Culicinae</taxon>
        <taxon>Aedini</taxon>
        <taxon>Aedes</taxon>
        <taxon>Stegomyia</taxon>
    </lineage>
</organism>
<dbReference type="GO" id="GO:0005576">
    <property type="term" value="C:extracellular region"/>
    <property type="evidence" value="ECO:0007669"/>
    <property type="project" value="UniProtKB-SubCell"/>
</dbReference>
<dbReference type="GO" id="GO:0005549">
    <property type="term" value="F:odorant binding"/>
    <property type="evidence" value="ECO:0007669"/>
    <property type="project" value="InterPro"/>
</dbReference>
<name>A0A1W7R7P7_AEDAL</name>
<keyword evidence="3" id="KW-0964">Secreted</keyword>
<dbReference type="Gene3D" id="1.10.238.20">
    <property type="entry name" value="Pheromone/general odorant binding protein domain"/>
    <property type="match status" value="1"/>
</dbReference>
<feature type="chain" id="PRO_5012348519" evidence="4">
    <location>
        <begin position="18"/>
        <end position="156"/>
    </location>
</feature>
<reference evidence="5" key="1">
    <citation type="submission" date="2016-03" db="EMBL/GenBank/DDBJ databases">
        <title>RNAseq analyses of the sensorial organs of adult female Aedes albopictus.</title>
        <authorList>
            <person name="Fabrizio L."/>
            <person name="Ribeiro J.M."/>
            <person name="Arca B."/>
        </authorList>
    </citation>
    <scope>NUCLEOTIDE SEQUENCE</scope>
</reference>
<evidence type="ECO:0000256" key="3">
    <source>
        <dbReference type="ARBA" id="ARBA00022525"/>
    </source>
</evidence>
<proteinExistence type="inferred from homology"/>
<protein>
    <submittedName>
        <fullName evidence="5">Putative short d7 salivary protein d7s5</fullName>
    </submittedName>
</protein>
<dbReference type="InterPro" id="IPR036728">
    <property type="entry name" value="PBP_GOBP_sf"/>
</dbReference>
<evidence type="ECO:0000313" key="5">
    <source>
        <dbReference type="EMBL" id="JAV47157.1"/>
    </source>
</evidence>
<sequence>MWVSLALVVTSFLAAKAAENVYKTCAKNTIEHENQWEHHILCKVATFNMQDHDNQSLMKGTIKFMDCVFTKMAWMDKKSKELKVEQIINDLKLASDETKKQQIEKCKSTDQDQRNGMKYLECLQRRPDKSDTGVLRFIKNREPTFFNKFYCQGVTF</sequence>
<dbReference type="SUPFAM" id="SSF47565">
    <property type="entry name" value="Insect pheromone/odorant-binding proteins"/>
    <property type="match status" value="1"/>
</dbReference>
<dbReference type="VEuPathDB" id="VectorBase:AALFPA_078433"/>
<accession>A0A1W7R7P7</accession>
<evidence type="ECO:0000256" key="1">
    <source>
        <dbReference type="ARBA" id="ARBA00004613"/>
    </source>
</evidence>
<comment type="subcellular location">
    <subcellularLocation>
        <location evidence="1">Secreted</location>
    </subcellularLocation>
</comment>
<dbReference type="VEuPathDB" id="VectorBase:AALC636_009437"/>
<feature type="signal peptide" evidence="4">
    <location>
        <begin position="1"/>
        <end position="17"/>
    </location>
</feature>
<dbReference type="CDD" id="cd23992">
    <property type="entry name" value="PBP_GOBP"/>
    <property type="match status" value="1"/>
</dbReference>
<evidence type="ECO:0000256" key="2">
    <source>
        <dbReference type="ARBA" id="ARBA00008098"/>
    </source>
</evidence>
<dbReference type="EMBL" id="GEHC01000488">
    <property type="protein sequence ID" value="JAV47157.1"/>
    <property type="molecule type" value="Transcribed_RNA"/>
</dbReference>
<evidence type="ECO:0000256" key="4">
    <source>
        <dbReference type="SAM" id="SignalP"/>
    </source>
</evidence>
<keyword evidence="4" id="KW-0732">Signal</keyword>
<dbReference type="SMR" id="A0A1W7R7P7"/>
<dbReference type="AlphaFoldDB" id="A0A1W7R7P7"/>